<name>A0A8J3P8T7_9ACTN</name>
<dbReference type="Proteomes" id="UP000630887">
    <property type="component" value="Unassembled WGS sequence"/>
</dbReference>
<reference evidence="2 3" key="1">
    <citation type="submission" date="2021-01" db="EMBL/GenBank/DDBJ databases">
        <title>Whole genome shotgun sequence of Catellatospora coxensis NBRC 107359.</title>
        <authorList>
            <person name="Komaki H."/>
            <person name="Tamura T."/>
        </authorList>
    </citation>
    <scope>NUCLEOTIDE SEQUENCE [LARGE SCALE GENOMIC DNA]</scope>
    <source>
        <strain evidence="2 3">NBRC 107359</strain>
    </source>
</reference>
<proteinExistence type="predicted"/>
<dbReference type="EMBL" id="BONI01000042">
    <property type="protein sequence ID" value="GIG08057.1"/>
    <property type="molecule type" value="Genomic_DNA"/>
</dbReference>
<comment type="caution">
    <text evidence="2">The sequence shown here is derived from an EMBL/GenBank/DDBJ whole genome shotgun (WGS) entry which is preliminary data.</text>
</comment>
<protein>
    <submittedName>
        <fullName evidence="2">Uncharacterized protein</fullName>
    </submittedName>
</protein>
<evidence type="ECO:0000313" key="2">
    <source>
        <dbReference type="EMBL" id="GIG08057.1"/>
    </source>
</evidence>
<sequence>MTGGQAERSGAVMDRARREVLGSALATEMTHLSAALWNQGARGRLESVAVDIDKQPGAADVIADAFDLAYSRPSAELVRVSNGAAGVVVLAHGPSWSVVARSGGPVLLLINGTAAVLRVDLDFSWQMELKALVSALVRAGRGLPPVDESLSPPPPSDGPWRSRR</sequence>
<accession>A0A8J3P8T7</accession>
<organism evidence="2 3">
    <name type="scientific">Catellatospora coxensis</name>
    <dbReference type="NCBI Taxonomy" id="310354"/>
    <lineage>
        <taxon>Bacteria</taxon>
        <taxon>Bacillati</taxon>
        <taxon>Actinomycetota</taxon>
        <taxon>Actinomycetes</taxon>
        <taxon>Micromonosporales</taxon>
        <taxon>Micromonosporaceae</taxon>
        <taxon>Catellatospora</taxon>
    </lineage>
</organism>
<dbReference type="AlphaFoldDB" id="A0A8J3P8T7"/>
<gene>
    <name evidence="2" type="ORF">Cco03nite_47570</name>
</gene>
<evidence type="ECO:0000313" key="3">
    <source>
        <dbReference type="Proteomes" id="UP000630887"/>
    </source>
</evidence>
<feature type="region of interest" description="Disordered" evidence="1">
    <location>
        <begin position="144"/>
        <end position="164"/>
    </location>
</feature>
<evidence type="ECO:0000256" key="1">
    <source>
        <dbReference type="SAM" id="MobiDB-lite"/>
    </source>
</evidence>
<keyword evidence="3" id="KW-1185">Reference proteome</keyword>